<organism evidence="3 4">
    <name type="scientific">Hermanssonia centrifuga</name>
    <dbReference type="NCBI Taxonomy" id="98765"/>
    <lineage>
        <taxon>Eukaryota</taxon>
        <taxon>Fungi</taxon>
        <taxon>Dikarya</taxon>
        <taxon>Basidiomycota</taxon>
        <taxon>Agaricomycotina</taxon>
        <taxon>Agaricomycetes</taxon>
        <taxon>Polyporales</taxon>
        <taxon>Meruliaceae</taxon>
        <taxon>Hermanssonia</taxon>
    </lineage>
</organism>
<reference evidence="3 4" key="1">
    <citation type="submission" date="2019-02" db="EMBL/GenBank/DDBJ databases">
        <title>Genome sequencing of the rare red list fungi Phlebia centrifuga.</title>
        <authorList>
            <person name="Buettner E."/>
            <person name="Kellner H."/>
        </authorList>
    </citation>
    <scope>NUCLEOTIDE SEQUENCE [LARGE SCALE GENOMIC DNA]</scope>
    <source>
        <strain evidence="3 4">DSM 108282</strain>
    </source>
</reference>
<keyword evidence="4" id="KW-1185">Reference proteome</keyword>
<protein>
    <submittedName>
        <fullName evidence="3">Uncharacterized protein</fullName>
    </submittedName>
</protein>
<keyword evidence="2" id="KW-0812">Transmembrane</keyword>
<sequence>MAIPTFDSLQIGALSIIRLAYNILGIWTEHLVPLVVIFFVLLVASFCFIIKQLRVALKRAHTRIHEVDLEAQRQLQVFLLELQATSAHAHDAEVRSSLYRSQMKEQRTRDQTNDDTIVIYDAEIKHLLTKIHNLEGLLRDEQTKKDHRRQMYQLSLSILQSNLNIAMVRSLHYLVFVIILTLKQTERDEWKKQAYSQADELATIKVESKSYRAAYQDKLLDTEAAAASLCIQLANQERETETTFGGSTISAKALTEEISNAKKTIRKQFSQILCLQNELVWSQKACAELEGSLDFSRMEYTFSVQMYERKLLAANADIMSLRDGLGQELGLRRTPAEKAKRLSSKLQQFVSRKGLADIVRQQPQPDDASWSVVDLPSSTSSRSSTPGLEPSNVSSETPTTSPLLSTPALPPDQCIPCYDAPNCMYKKLYPS</sequence>
<feature type="region of interest" description="Disordered" evidence="1">
    <location>
        <begin position="361"/>
        <end position="409"/>
    </location>
</feature>
<evidence type="ECO:0000256" key="1">
    <source>
        <dbReference type="SAM" id="MobiDB-lite"/>
    </source>
</evidence>
<feature type="transmembrane region" description="Helical" evidence="2">
    <location>
        <begin position="31"/>
        <end position="50"/>
    </location>
</feature>
<keyword evidence="2" id="KW-1133">Transmembrane helix</keyword>
<feature type="transmembrane region" description="Helical" evidence="2">
    <location>
        <begin position="154"/>
        <end position="182"/>
    </location>
</feature>
<comment type="caution">
    <text evidence="3">The sequence shown here is derived from an EMBL/GenBank/DDBJ whole genome shotgun (WGS) entry which is preliminary data.</text>
</comment>
<accession>A0A4S4K7J4</accession>
<feature type="compositionally biased region" description="Low complexity" evidence="1">
    <location>
        <begin position="394"/>
        <end position="407"/>
    </location>
</feature>
<dbReference type="EMBL" id="SGPJ01000568">
    <property type="protein sequence ID" value="THG93795.1"/>
    <property type="molecule type" value="Genomic_DNA"/>
</dbReference>
<evidence type="ECO:0000313" key="4">
    <source>
        <dbReference type="Proteomes" id="UP000309038"/>
    </source>
</evidence>
<proteinExistence type="predicted"/>
<dbReference type="Proteomes" id="UP000309038">
    <property type="component" value="Unassembled WGS sequence"/>
</dbReference>
<evidence type="ECO:0000313" key="3">
    <source>
        <dbReference type="EMBL" id="THG93795.1"/>
    </source>
</evidence>
<dbReference type="AlphaFoldDB" id="A0A4S4K7J4"/>
<feature type="compositionally biased region" description="Low complexity" evidence="1">
    <location>
        <begin position="369"/>
        <end position="386"/>
    </location>
</feature>
<name>A0A4S4K7J4_9APHY</name>
<gene>
    <name evidence="3" type="ORF">EW026_g7539</name>
</gene>
<evidence type="ECO:0000256" key="2">
    <source>
        <dbReference type="SAM" id="Phobius"/>
    </source>
</evidence>
<keyword evidence="2" id="KW-0472">Membrane</keyword>